<evidence type="ECO:0000313" key="2">
    <source>
        <dbReference type="Proteomes" id="UP001054889"/>
    </source>
</evidence>
<protein>
    <submittedName>
        <fullName evidence="1">Uncharacterized protein</fullName>
    </submittedName>
</protein>
<gene>
    <name evidence="1" type="primary">ga12518</name>
    <name evidence="1" type="ORF">PR202_ga12518</name>
</gene>
<reference evidence="1" key="2">
    <citation type="submission" date="2021-12" db="EMBL/GenBank/DDBJ databases">
        <title>Resequencing data analysis of finger millet.</title>
        <authorList>
            <person name="Hatakeyama M."/>
            <person name="Aluri S."/>
            <person name="Balachadran M.T."/>
            <person name="Sivarajan S.R."/>
            <person name="Poveda L."/>
            <person name="Shimizu-Inatsugi R."/>
            <person name="Schlapbach R."/>
            <person name="Sreeman S.M."/>
            <person name="Shimizu K.K."/>
        </authorList>
    </citation>
    <scope>NUCLEOTIDE SEQUENCE</scope>
</reference>
<organism evidence="1 2">
    <name type="scientific">Eleusine coracana subsp. coracana</name>
    <dbReference type="NCBI Taxonomy" id="191504"/>
    <lineage>
        <taxon>Eukaryota</taxon>
        <taxon>Viridiplantae</taxon>
        <taxon>Streptophyta</taxon>
        <taxon>Embryophyta</taxon>
        <taxon>Tracheophyta</taxon>
        <taxon>Spermatophyta</taxon>
        <taxon>Magnoliopsida</taxon>
        <taxon>Liliopsida</taxon>
        <taxon>Poales</taxon>
        <taxon>Poaceae</taxon>
        <taxon>PACMAD clade</taxon>
        <taxon>Chloridoideae</taxon>
        <taxon>Cynodonteae</taxon>
        <taxon>Eleusininae</taxon>
        <taxon>Eleusine</taxon>
    </lineage>
</organism>
<comment type="caution">
    <text evidence="1">The sequence shown here is derived from an EMBL/GenBank/DDBJ whole genome shotgun (WGS) entry which is preliminary data.</text>
</comment>
<reference evidence="1" key="1">
    <citation type="journal article" date="2018" name="DNA Res.">
        <title>Multiple hybrid de novo genome assembly of finger millet, an orphan allotetraploid crop.</title>
        <authorList>
            <person name="Hatakeyama M."/>
            <person name="Aluri S."/>
            <person name="Balachadran M.T."/>
            <person name="Sivarajan S.R."/>
            <person name="Patrignani A."/>
            <person name="Gruter S."/>
            <person name="Poveda L."/>
            <person name="Shimizu-Inatsugi R."/>
            <person name="Baeten J."/>
            <person name="Francoijs K.J."/>
            <person name="Nataraja K.N."/>
            <person name="Reddy Y.A.N."/>
            <person name="Phadnis S."/>
            <person name="Ravikumar R.L."/>
            <person name="Schlapbach R."/>
            <person name="Sreeman S.M."/>
            <person name="Shimizu K.K."/>
        </authorList>
    </citation>
    <scope>NUCLEOTIDE SEQUENCE</scope>
</reference>
<accession>A0AAV5CCB0</accession>
<name>A0AAV5CCB0_ELECO</name>
<evidence type="ECO:0000313" key="1">
    <source>
        <dbReference type="EMBL" id="GJM95740.1"/>
    </source>
</evidence>
<proteinExistence type="predicted"/>
<dbReference type="EMBL" id="BQKI01000006">
    <property type="protein sequence ID" value="GJM95740.1"/>
    <property type="molecule type" value="Genomic_DNA"/>
</dbReference>
<keyword evidence="2" id="KW-1185">Reference proteome</keyword>
<dbReference type="AlphaFoldDB" id="A0AAV5CCB0"/>
<sequence length="132" mass="14394">MELHNDVVSLCDGGVGVVEVSFHNILLIFGFRALSLELTSFFQESCDLSMKRVGLLLGSSELSFALAQLLLQLITSIALNDELSIVELLEKISPLQLAGMQFVLKDYNLCIVGSELGITGCKCGLQRITLLF</sequence>
<dbReference type="Proteomes" id="UP001054889">
    <property type="component" value="Unassembled WGS sequence"/>
</dbReference>